<dbReference type="GO" id="GO:0005524">
    <property type="term" value="F:ATP binding"/>
    <property type="evidence" value="ECO:0007669"/>
    <property type="project" value="InterPro"/>
</dbReference>
<accession>A0A177EJX6</accession>
<dbReference type="EMBL" id="LTDL01000011">
    <property type="protein sequence ID" value="OAG32178.1"/>
    <property type="molecule type" value="Genomic_DNA"/>
</dbReference>
<dbReference type="GO" id="GO:0007059">
    <property type="term" value="P:chromosome segregation"/>
    <property type="evidence" value="ECO:0007669"/>
    <property type="project" value="UniProtKB-ARBA"/>
</dbReference>
<dbReference type="Pfam" id="PF02463">
    <property type="entry name" value="SMC_N"/>
    <property type="match status" value="1"/>
</dbReference>
<dbReference type="STRING" id="1805483.A0A177EJX6"/>
<dbReference type="InterPro" id="IPR010935">
    <property type="entry name" value="SMC_hinge"/>
</dbReference>
<dbReference type="VEuPathDB" id="MicrosporidiaDB:NEDG_02097"/>
<feature type="domain" description="SMC hinge" evidence="4">
    <location>
        <begin position="430"/>
        <end position="538"/>
    </location>
</feature>
<organism evidence="5 6">
    <name type="scientific">Nematocida displodere</name>
    <dbReference type="NCBI Taxonomy" id="1805483"/>
    <lineage>
        <taxon>Eukaryota</taxon>
        <taxon>Fungi</taxon>
        <taxon>Fungi incertae sedis</taxon>
        <taxon>Microsporidia</taxon>
        <taxon>Nematocida</taxon>
    </lineage>
</organism>
<feature type="coiled-coil region" evidence="2">
    <location>
        <begin position="198"/>
        <end position="241"/>
    </location>
</feature>
<name>A0A177EJX6_9MICR</name>
<comment type="caution">
    <text evidence="5">The sequence shown here is derived from an EMBL/GenBank/DDBJ whole genome shotgun (WGS) entry which is preliminary data.</text>
</comment>
<feature type="compositionally biased region" description="Basic and acidic residues" evidence="3">
    <location>
        <begin position="371"/>
        <end position="381"/>
    </location>
</feature>
<dbReference type="Gene3D" id="3.30.70.1620">
    <property type="match status" value="1"/>
</dbReference>
<dbReference type="AlphaFoldDB" id="A0A177EJX6"/>
<dbReference type="InterPro" id="IPR003395">
    <property type="entry name" value="RecF/RecN/SMC_N"/>
</dbReference>
<dbReference type="RefSeq" id="XP_067545671.1">
    <property type="nucleotide sequence ID" value="XM_067689515.1"/>
</dbReference>
<dbReference type="InterPro" id="IPR036277">
    <property type="entry name" value="SMC_hinge_sf"/>
</dbReference>
<dbReference type="PANTHER" id="PTHR43977">
    <property type="entry name" value="STRUCTURAL MAINTENANCE OF CHROMOSOMES PROTEIN 3"/>
    <property type="match status" value="1"/>
</dbReference>
<feature type="compositionally biased region" description="Low complexity" evidence="3">
    <location>
        <begin position="348"/>
        <end position="362"/>
    </location>
</feature>
<dbReference type="SUPFAM" id="SSF52540">
    <property type="entry name" value="P-loop containing nucleoside triphosphate hydrolases"/>
    <property type="match status" value="1"/>
</dbReference>
<evidence type="ECO:0000256" key="1">
    <source>
        <dbReference type="ARBA" id="ARBA00023054"/>
    </source>
</evidence>
<dbReference type="Proteomes" id="UP000185944">
    <property type="component" value="Unassembled WGS sequence"/>
</dbReference>
<evidence type="ECO:0000313" key="6">
    <source>
        <dbReference type="Proteomes" id="UP000185944"/>
    </source>
</evidence>
<feature type="region of interest" description="Disordered" evidence="3">
    <location>
        <begin position="348"/>
        <end position="381"/>
    </location>
</feature>
<evidence type="ECO:0000259" key="4">
    <source>
        <dbReference type="SMART" id="SM00968"/>
    </source>
</evidence>
<sequence length="969" mass="108113">MKIKSLTLSNFKSFPGTVEIGPFSSEANVFIGKNGAGKSSILFAVRFVVDAHERYGPHERTGLVNENTPDLRAYAEIVFDNDNRAFPGGSVVTIRRAVTQKSDEYTVDGRGVSREEMVSLYEIAGLSKTMPYFVVEQGRIGELARMSSHARMGVIRELAGSTVYEKDKEEGRKVLEESRGLEEKTQTLISSIKKRVSIMEEEKARRRLREEAGKKKEVLVRELYKRELQKIKGKLEEIVSEDSAALDTTTEENEAAIRARLEQVLSQLPPTNPNPTPNPTPNPNHHSSTIPETREEIKRLERQKSAAREEIKHLEALCRGTEALASEINNLKLQGPSAVAKKLAELKQQAQHQAQQQAQHQASGPGFVAVKPEKPEHKEDVLEQRRELWRLEKETQKKKQDLEARLKEDERAFLMRCKGFALGSELRQIQGVLGYVYDIIAIPPEMLAALAATSVHLLMSVVVKDVEDAIRLVREHGIEQTVIPLSRAKAAKARKKLHTPIPSLSSYISCADEFADLIEYLFGSIYYLPDFESAKTASRTYGINVITAAGEYFSATGSISGGEEKASTGFRRYIATKEEYRECLSREKDVARLKEENETHYRALTRTKPYAHTLTLESMIFALENEDVDLSLLLLQRKAAYENTAALDGLYASLTAQEQAKEAAAAAENLQQLQELAASLEEKLALCAGTPQWQEKMEEKARLEAKFRRVQKKILSLNADTVDQVTLSPSQAVDLRTASKEQLIGALAVLKRQSSDLPPETGETEHIFTEYLKMTEKLKELNTAKTKIFEMQAALEAKKEEVIGLTVSQVKSNFEYFFHKVTRGTARMTSSDTHEHLEVEASFNGEPLVGVNELSGGQRTVVALCLILAVQKVYEAPFYLLDEFDANLDASVLSGIVQSGVLSGKQLLLCTFRGETLGLGQSFFHVRDSSEVKECSVDEAADLVCSFCPSHTPPTPRKPRKPRASPKRE</sequence>
<dbReference type="OrthoDB" id="5575062at2759"/>
<dbReference type="GO" id="GO:0005694">
    <property type="term" value="C:chromosome"/>
    <property type="evidence" value="ECO:0007669"/>
    <property type="project" value="InterPro"/>
</dbReference>
<gene>
    <name evidence="5" type="ORF">NEDG_02097</name>
</gene>
<evidence type="ECO:0000313" key="5">
    <source>
        <dbReference type="EMBL" id="OAG32178.1"/>
    </source>
</evidence>
<evidence type="ECO:0000256" key="2">
    <source>
        <dbReference type="SAM" id="Coils"/>
    </source>
</evidence>
<feature type="compositionally biased region" description="Basic residues" evidence="3">
    <location>
        <begin position="957"/>
        <end position="969"/>
    </location>
</feature>
<evidence type="ECO:0000256" key="3">
    <source>
        <dbReference type="SAM" id="MobiDB-lite"/>
    </source>
</evidence>
<dbReference type="Pfam" id="PF06470">
    <property type="entry name" value="SMC_hinge"/>
    <property type="match status" value="1"/>
</dbReference>
<dbReference type="Gene3D" id="3.40.50.300">
    <property type="entry name" value="P-loop containing nucleotide triphosphate hydrolases"/>
    <property type="match status" value="2"/>
</dbReference>
<dbReference type="Gene3D" id="1.20.1060.20">
    <property type="match status" value="1"/>
</dbReference>
<dbReference type="SUPFAM" id="SSF75553">
    <property type="entry name" value="Smc hinge domain"/>
    <property type="match status" value="1"/>
</dbReference>
<feature type="region of interest" description="Disordered" evidence="3">
    <location>
        <begin position="267"/>
        <end position="294"/>
    </location>
</feature>
<dbReference type="GO" id="GO:0051276">
    <property type="term" value="P:chromosome organization"/>
    <property type="evidence" value="ECO:0007669"/>
    <property type="project" value="InterPro"/>
</dbReference>
<dbReference type="SMART" id="SM00968">
    <property type="entry name" value="SMC_hinge"/>
    <property type="match status" value="1"/>
</dbReference>
<proteinExistence type="predicted"/>
<dbReference type="GeneID" id="93648447"/>
<dbReference type="InterPro" id="IPR027417">
    <property type="entry name" value="P-loop_NTPase"/>
</dbReference>
<feature type="compositionally biased region" description="Pro residues" evidence="3">
    <location>
        <begin position="270"/>
        <end position="282"/>
    </location>
</feature>
<keyword evidence="1 2" id="KW-0175">Coiled coil</keyword>
<feature type="region of interest" description="Disordered" evidence="3">
    <location>
        <begin position="950"/>
        <end position="969"/>
    </location>
</feature>
<feature type="coiled-coil region" evidence="2">
    <location>
        <begin position="653"/>
        <end position="720"/>
    </location>
</feature>
<reference evidence="5 6" key="1">
    <citation type="submission" date="2016-02" db="EMBL/GenBank/DDBJ databases">
        <title>Discovery of a natural microsporidian pathogen with a broad tissue tropism in Caenorhabditis elegans.</title>
        <authorList>
            <person name="Luallen R.J."/>
            <person name="Reinke A.W."/>
            <person name="Tong L."/>
            <person name="Botts M.R."/>
            <person name="Felix M.-A."/>
            <person name="Troemel E.R."/>
        </authorList>
    </citation>
    <scope>NUCLEOTIDE SEQUENCE [LARGE SCALE GENOMIC DNA]</scope>
    <source>
        <strain evidence="5 6">JUm2807</strain>
    </source>
</reference>
<keyword evidence="6" id="KW-1185">Reference proteome</keyword>
<protein>
    <submittedName>
        <fullName evidence="5">Structural maintenance of chromosome 3 (Chondroitin sulfate proteoglycan 6)</fullName>
    </submittedName>
</protein>